<dbReference type="InterPro" id="IPR001695">
    <property type="entry name" value="Lysyl_oxidase"/>
</dbReference>
<dbReference type="AlphaFoldDB" id="A0A517U1W2"/>
<dbReference type="KEGG" id="llh:I41_37990"/>
<dbReference type="Proteomes" id="UP000317909">
    <property type="component" value="Chromosome"/>
</dbReference>
<accession>A0A517U1W2</accession>
<dbReference type="EMBL" id="CP036339">
    <property type="protein sequence ID" value="QDT74602.1"/>
    <property type="molecule type" value="Genomic_DNA"/>
</dbReference>
<sequence length="829" mass="87908" precursor="true">MTCLRLIRIGMLTATACWAVAGLDVGRAAAQQELLPDIVPWVKPDASYLVNWDVSSGRIRFQTMFANIGDGLFQIRTQAAGSSSPTIPLWQRVFKGVDNGPLYTDYTIGSTLNFHQAHGHIHFDDFSEFQLLEAVISPEGVVTVGNLVANEVKTSYRVTDSAPVPAPQYAGKISYPSSNTGLFQNISVGYGDVYSHGTEGQSISLAGVPVGPSYWLRQIVDPTNVIHEKDETNNSVEILIDLNDVGKAVRHLDGTFVKPGDVAPPKPGDLTGNRVIDIDDWLAFKAAASASLTGVNDQVALSLGDLDLDRAHSLSDLLLFRKYFDSANGAGAFAAIGKIPEPSGLLLGWGALAGLALRRRAWRRRAGAGIQCTAMGLAVAAWLGNAPQAEARVPLYVQNFDSLTLGPNVDETAPVDATAWTQTPPAGWSVDDSGVPYVNDPARGVAEWEGWSFADKDWWSAAAGDQERSQFSLGQGTVAVADPDEWDDKGSPIATTPFAGYYNARMSTGLISLTGVTAGAAKLTFSSSWRAECCDDGPAPQNNNQTASIQASYDGGAFVEVMRWESLASSPFYKPDATNESVVVNLNNPSGASNVRLKFGLLNAGNDWWWAIDNVEVFTPTILEVNTQTGLMTIIGGNAMTGYEIKSAAGSLNAAGWLAGNLDAQNLGSGVPTSADFNNDNVVTTADLEVWESSFGGSAAGDADGDGLSDGADLLSWQRQQGNAIAAGDSWETVFVGNKQLAEFFLQGDSSFSSQEIGVGYNTALDARDLTFAYTSADGLQLPGTVRYIPGPRGTDAVATLPEPAPPLMGLAIAGGCILRRRRAFIALA</sequence>
<organism evidence="2 3">
    <name type="scientific">Lacipirellula limnantheis</name>
    <dbReference type="NCBI Taxonomy" id="2528024"/>
    <lineage>
        <taxon>Bacteria</taxon>
        <taxon>Pseudomonadati</taxon>
        <taxon>Planctomycetota</taxon>
        <taxon>Planctomycetia</taxon>
        <taxon>Pirellulales</taxon>
        <taxon>Lacipirellulaceae</taxon>
        <taxon>Lacipirellula</taxon>
    </lineage>
</organism>
<dbReference type="GO" id="GO:0016641">
    <property type="term" value="F:oxidoreductase activity, acting on the CH-NH2 group of donors, oxygen as acceptor"/>
    <property type="evidence" value="ECO:0007669"/>
    <property type="project" value="InterPro"/>
</dbReference>
<keyword evidence="3" id="KW-1185">Reference proteome</keyword>
<proteinExistence type="predicted"/>
<keyword evidence="1" id="KW-0732">Signal</keyword>
<dbReference type="RefSeq" id="WP_168206998.1">
    <property type="nucleotide sequence ID" value="NZ_CP036339.1"/>
</dbReference>
<feature type="signal peptide" evidence="1">
    <location>
        <begin position="1"/>
        <end position="21"/>
    </location>
</feature>
<reference evidence="2 3" key="1">
    <citation type="submission" date="2019-02" db="EMBL/GenBank/DDBJ databases">
        <title>Deep-cultivation of Planctomycetes and their phenomic and genomic characterization uncovers novel biology.</title>
        <authorList>
            <person name="Wiegand S."/>
            <person name="Jogler M."/>
            <person name="Boedeker C."/>
            <person name="Pinto D."/>
            <person name="Vollmers J."/>
            <person name="Rivas-Marin E."/>
            <person name="Kohn T."/>
            <person name="Peeters S.H."/>
            <person name="Heuer A."/>
            <person name="Rast P."/>
            <person name="Oberbeckmann S."/>
            <person name="Bunk B."/>
            <person name="Jeske O."/>
            <person name="Meyerdierks A."/>
            <person name="Storesund J.E."/>
            <person name="Kallscheuer N."/>
            <person name="Luecker S."/>
            <person name="Lage O.M."/>
            <person name="Pohl T."/>
            <person name="Merkel B.J."/>
            <person name="Hornburger P."/>
            <person name="Mueller R.-W."/>
            <person name="Bruemmer F."/>
            <person name="Labrenz M."/>
            <person name="Spormann A.M."/>
            <person name="Op den Camp H."/>
            <person name="Overmann J."/>
            <person name="Amann R."/>
            <person name="Jetten M.S.M."/>
            <person name="Mascher T."/>
            <person name="Medema M.H."/>
            <person name="Devos D.P."/>
            <person name="Kaster A.-K."/>
            <person name="Ovreas L."/>
            <person name="Rohde M."/>
            <person name="Galperin M.Y."/>
            <person name="Jogler C."/>
        </authorList>
    </citation>
    <scope>NUCLEOTIDE SEQUENCE [LARGE SCALE GENOMIC DNA]</scope>
    <source>
        <strain evidence="2 3">I41</strain>
    </source>
</reference>
<feature type="chain" id="PRO_5021777787" description="PEP-CTERM protein-sorting domain-containing protein" evidence="1">
    <location>
        <begin position="22"/>
        <end position="829"/>
    </location>
</feature>
<evidence type="ECO:0000256" key="1">
    <source>
        <dbReference type="SAM" id="SignalP"/>
    </source>
</evidence>
<evidence type="ECO:0008006" key="4">
    <source>
        <dbReference type="Google" id="ProtNLM"/>
    </source>
</evidence>
<evidence type="ECO:0000313" key="2">
    <source>
        <dbReference type="EMBL" id="QDT74602.1"/>
    </source>
</evidence>
<dbReference type="GO" id="GO:0005507">
    <property type="term" value="F:copper ion binding"/>
    <property type="evidence" value="ECO:0007669"/>
    <property type="project" value="InterPro"/>
</dbReference>
<dbReference type="Pfam" id="PF01186">
    <property type="entry name" value="Lysyl_oxidase"/>
    <property type="match status" value="1"/>
</dbReference>
<name>A0A517U1W2_9BACT</name>
<evidence type="ECO:0000313" key="3">
    <source>
        <dbReference type="Proteomes" id="UP000317909"/>
    </source>
</evidence>
<gene>
    <name evidence="2" type="ORF">I41_37990</name>
</gene>
<protein>
    <recommendedName>
        <fullName evidence="4">PEP-CTERM protein-sorting domain-containing protein</fullName>
    </recommendedName>
</protein>